<evidence type="ECO:0000313" key="3">
    <source>
        <dbReference type="RefSeq" id="XP_017775582.1"/>
    </source>
</evidence>
<gene>
    <name evidence="3" type="primary">LOC108561937</name>
</gene>
<feature type="coiled-coil region" evidence="1">
    <location>
        <begin position="259"/>
        <end position="336"/>
    </location>
</feature>
<protein>
    <submittedName>
        <fullName evidence="3">Restin homolog</fullName>
    </submittedName>
</protein>
<evidence type="ECO:0000256" key="1">
    <source>
        <dbReference type="SAM" id="Coils"/>
    </source>
</evidence>
<dbReference type="InterPro" id="IPR038911">
    <property type="entry name" value="SCLT1"/>
</dbReference>
<dbReference type="RefSeq" id="XP_017775582.1">
    <property type="nucleotide sequence ID" value="XM_017920093.1"/>
</dbReference>
<dbReference type="PANTHER" id="PTHR35970">
    <property type="entry name" value="SODIUM CHANNEL AND CLATHRIN LINKER 1"/>
    <property type="match status" value="1"/>
</dbReference>
<organism evidence="2 3">
    <name type="scientific">Nicrophorus vespilloides</name>
    <name type="common">Boreal carrion beetle</name>
    <dbReference type="NCBI Taxonomy" id="110193"/>
    <lineage>
        <taxon>Eukaryota</taxon>
        <taxon>Metazoa</taxon>
        <taxon>Ecdysozoa</taxon>
        <taxon>Arthropoda</taxon>
        <taxon>Hexapoda</taxon>
        <taxon>Insecta</taxon>
        <taxon>Pterygota</taxon>
        <taxon>Neoptera</taxon>
        <taxon>Endopterygota</taxon>
        <taxon>Coleoptera</taxon>
        <taxon>Polyphaga</taxon>
        <taxon>Staphyliniformia</taxon>
        <taxon>Silphidae</taxon>
        <taxon>Nicrophorinae</taxon>
        <taxon>Nicrophorus</taxon>
    </lineage>
</organism>
<proteinExistence type="predicted"/>
<keyword evidence="2" id="KW-1185">Reference proteome</keyword>
<dbReference type="GeneID" id="108561937"/>
<keyword evidence="1" id="KW-0175">Coiled coil</keyword>
<dbReference type="PANTHER" id="PTHR35970:SF1">
    <property type="entry name" value="SODIUM CHANNEL AND CLATHRIN LINKER 1"/>
    <property type="match status" value="1"/>
</dbReference>
<reference evidence="3" key="1">
    <citation type="submission" date="2025-08" db="UniProtKB">
        <authorList>
            <consortium name="RefSeq"/>
        </authorList>
    </citation>
    <scope>IDENTIFICATION</scope>
    <source>
        <tissue evidence="3">Whole Larva</tissue>
    </source>
</reference>
<accession>A0ABM1MLY2</accession>
<feature type="coiled-coil region" evidence="1">
    <location>
        <begin position="109"/>
        <end position="218"/>
    </location>
</feature>
<sequence length="352" mass="41323">MQQEKYSELQCEHLQSNQVMKQKEIVIEDLKAQIYNAKLKVAEACHITEAALIEKDAALHREKTTQEEMTKLTTTLSEIVQESQNKITNEINAVKNTYSDKICKLETHLKKTKDDLEAKKLELRKFRKMEADLRVKLKQANTVDKTATIMKLEEAYSKLQISECKKQQLLEEVDSLKVTIEQVTRSNEIILNNKEMEKRMLEAKIRNVQNELEVSHLKLGQFGIKVEELNEKVKSIDVHMHHEYELKQSQSDRLLTEKLSEIEANNAKTNKELMEQLQSQIDLNHKWKREVKDVTEKMEKRMEELRKEILNVKKSKRKLEAQLSEAEKKCNEYKGHLFKLCNEFNDIAEEAK</sequence>
<dbReference type="Proteomes" id="UP000695000">
    <property type="component" value="Unplaced"/>
</dbReference>
<evidence type="ECO:0000313" key="2">
    <source>
        <dbReference type="Proteomes" id="UP000695000"/>
    </source>
</evidence>
<name>A0ABM1MLY2_NICVS</name>